<gene>
    <name evidence="3" type="ORF">HINF_LOCUS21797</name>
    <name evidence="2" type="ORF">HINF_LOCUS57816</name>
</gene>
<keyword evidence="1" id="KW-0812">Transmembrane</keyword>
<evidence type="ECO:0000256" key="1">
    <source>
        <dbReference type="SAM" id="Phobius"/>
    </source>
</evidence>
<evidence type="ECO:0000313" key="4">
    <source>
        <dbReference type="Proteomes" id="UP001642409"/>
    </source>
</evidence>
<evidence type="ECO:0000313" key="2">
    <source>
        <dbReference type="EMBL" id="CAI9970171.1"/>
    </source>
</evidence>
<evidence type="ECO:0000313" key="3">
    <source>
        <dbReference type="EMBL" id="CAL6009842.1"/>
    </source>
</evidence>
<keyword evidence="4" id="KW-1185">Reference proteome</keyword>
<keyword evidence="1" id="KW-0472">Membrane</keyword>
<accession>A0AA86R1U7</accession>
<dbReference type="EMBL" id="CAXDID020000060">
    <property type="protein sequence ID" value="CAL6009842.1"/>
    <property type="molecule type" value="Genomic_DNA"/>
</dbReference>
<feature type="transmembrane region" description="Helical" evidence="1">
    <location>
        <begin position="128"/>
        <end position="152"/>
    </location>
</feature>
<protein>
    <submittedName>
        <fullName evidence="3">Hypothetical_protein</fullName>
    </submittedName>
</protein>
<organism evidence="2">
    <name type="scientific">Hexamita inflata</name>
    <dbReference type="NCBI Taxonomy" id="28002"/>
    <lineage>
        <taxon>Eukaryota</taxon>
        <taxon>Metamonada</taxon>
        <taxon>Diplomonadida</taxon>
        <taxon>Hexamitidae</taxon>
        <taxon>Hexamitinae</taxon>
        <taxon>Hexamita</taxon>
    </lineage>
</organism>
<reference evidence="2" key="1">
    <citation type="submission" date="2023-06" db="EMBL/GenBank/DDBJ databases">
        <authorList>
            <person name="Kurt Z."/>
        </authorList>
    </citation>
    <scope>NUCLEOTIDE SEQUENCE</scope>
</reference>
<keyword evidence="1" id="KW-1133">Transmembrane helix</keyword>
<sequence>MFTLIFSMQQCYHSLTAVFVDKEFGFYFESECHKDGDQLLVTFIPISQVEPTTFSKYVSLNADKMGFLEFKCSEVIANFPQCTQMVNELKGNSSATVVIQEPEGGNLESFLNIFVEIGDVKGLKGWEIATIVCSCVGAAVIIVVIICTVLYIKKKNAAMKLPLLQNGAVSATQVKK</sequence>
<name>A0AA86R1U7_9EUKA</name>
<dbReference type="Proteomes" id="UP001642409">
    <property type="component" value="Unassembled WGS sequence"/>
</dbReference>
<comment type="caution">
    <text evidence="2">The sequence shown here is derived from an EMBL/GenBank/DDBJ whole genome shotgun (WGS) entry which is preliminary data.</text>
</comment>
<dbReference type="EMBL" id="CATOUU010001068">
    <property type="protein sequence ID" value="CAI9970171.1"/>
    <property type="molecule type" value="Genomic_DNA"/>
</dbReference>
<proteinExistence type="predicted"/>
<dbReference type="AlphaFoldDB" id="A0AA86R1U7"/>
<reference evidence="3 4" key="2">
    <citation type="submission" date="2024-07" db="EMBL/GenBank/DDBJ databases">
        <authorList>
            <person name="Akdeniz Z."/>
        </authorList>
    </citation>
    <scope>NUCLEOTIDE SEQUENCE [LARGE SCALE GENOMIC DNA]</scope>
</reference>